<evidence type="ECO:0000313" key="3">
    <source>
        <dbReference type="WBParaSite" id="ECPE_0000295601-mRNA-1"/>
    </source>
</evidence>
<gene>
    <name evidence="1" type="ORF">ECPE_LOCUS2953</name>
</gene>
<accession>A0A183A7L8</accession>
<reference evidence="3" key="1">
    <citation type="submission" date="2016-06" db="UniProtKB">
        <authorList>
            <consortium name="WormBaseParasite"/>
        </authorList>
    </citation>
    <scope>IDENTIFICATION</scope>
</reference>
<dbReference type="WBParaSite" id="ECPE_0000295601-mRNA-1">
    <property type="protein sequence ID" value="ECPE_0000295601-mRNA-1"/>
    <property type="gene ID" value="ECPE_0000295601"/>
</dbReference>
<protein>
    <submittedName>
        <fullName evidence="1 3">Uncharacterized protein</fullName>
    </submittedName>
</protein>
<evidence type="ECO:0000313" key="1">
    <source>
        <dbReference type="EMBL" id="VDP67925.1"/>
    </source>
</evidence>
<organism evidence="3">
    <name type="scientific">Echinostoma caproni</name>
    <dbReference type="NCBI Taxonomy" id="27848"/>
    <lineage>
        <taxon>Eukaryota</taxon>
        <taxon>Metazoa</taxon>
        <taxon>Spiralia</taxon>
        <taxon>Lophotrochozoa</taxon>
        <taxon>Platyhelminthes</taxon>
        <taxon>Trematoda</taxon>
        <taxon>Digenea</taxon>
        <taxon>Plagiorchiida</taxon>
        <taxon>Echinostomata</taxon>
        <taxon>Echinostomatoidea</taxon>
        <taxon>Echinostomatidae</taxon>
        <taxon>Echinostoma</taxon>
    </lineage>
</organism>
<evidence type="ECO:0000313" key="2">
    <source>
        <dbReference type="Proteomes" id="UP000272942"/>
    </source>
</evidence>
<proteinExistence type="predicted"/>
<keyword evidence="2" id="KW-1185">Reference proteome</keyword>
<sequence>MAITETSLYAHCPTCNCSLQVPAAQNWIDPHDSSPCLHLTHNNVIHSLRESPKPLNNQPTTYPLDLISPTNKRIKAGEILDYIRKIIKQQTLCKKHEQVLDRALVELQRSYQVPTDSVENSNLSCDELGGQTDQALIYSFIQLKKIAHCHHCRAPVKDRSNESVPYDGTSGSRTNHAGLIWALLRNWCDVFRSRRPHARRHRDVVRNENADAGPRNRLVGSEPFFSTVDCGTDRVDKSDYCWQWLLTQTEPVLLKDKTTRCSNHVENYSKLLENLTPNISYPTSHSCFSFSWSYRSDRLRYAKAAGIPLRTRSHSMSEISVSGIK</sequence>
<dbReference type="OrthoDB" id="10428912at2759"/>
<dbReference type="AlphaFoldDB" id="A0A183A7L8"/>
<dbReference type="EMBL" id="UZAN01039978">
    <property type="protein sequence ID" value="VDP67925.1"/>
    <property type="molecule type" value="Genomic_DNA"/>
</dbReference>
<name>A0A183A7L8_9TREM</name>
<dbReference type="Proteomes" id="UP000272942">
    <property type="component" value="Unassembled WGS sequence"/>
</dbReference>
<reference evidence="1 2" key="2">
    <citation type="submission" date="2018-11" db="EMBL/GenBank/DDBJ databases">
        <authorList>
            <consortium name="Pathogen Informatics"/>
        </authorList>
    </citation>
    <scope>NUCLEOTIDE SEQUENCE [LARGE SCALE GENOMIC DNA]</scope>
    <source>
        <strain evidence="1 2">Egypt</strain>
    </source>
</reference>